<feature type="compositionally biased region" description="Polar residues" evidence="1">
    <location>
        <begin position="112"/>
        <end position="133"/>
    </location>
</feature>
<dbReference type="Proteomes" id="UP000184330">
    <property type="component" value="Unassembled WGS sequence"/>
</dbReference>
<keyword evidence="3" id="KW-1185">Reference proteome</keyword>
<feature type="compositionally biased region" description="Polar residues" evidence="1">
    <location>
        <begin position="316"/>
        <end position="325"/>
    </location>
</feature>
<name>A0A1L7WXF4_9HELO</name>
<feature type="region of interest" description="Disordered" evidence="1">
    <location>
        <begin position="301"/>
        <end position="360"/>
    </location>
</feature>
<feature type="compositionally biased region" description="Pro residues" evidence="1">
    <location>
        <begin position="489"/>
        <end position="498"/>
    </location>
</feature>
<organism evidence="2 3">
    <name type="scientific">Phialocephala subalpina</name>
    <dbReference type="NCBI Taxonomy" id="576137"/>
    <lineage>
        <taxon>Eukaryota</taxon>
        <taxon>Fungi</taxon>
        <taxon>Dikarya</taxon>
        <taxon>Ascomycota</taxon>
        <taxon>Pezizomycotina</taxon>
        <taxon>Leotiomycetes</taxon>
        <taxon>Helotiales</taxon>
        <taxon>Mollisiaceae</taxon>
        <taxon>Phialocephala</taxon>
        <taxon>Phialocephala fortinii species complex</taxon>
    </lineage>
</organism>
<reference evidence="2 3" key="1">
    <citation type="submission" date="2016-03" db="EMBL/GenBank/DDBJ databases">
        <authorList>
            <person name="Ploux O."/>
        </authorList>
    </citation>
    <scope>NUCLEOTIDE SEQUENCE [LARGE SCALE GENOMIC DNA]</scope>
    <source>
        <strain evidence="2 3">UAMH 11012</strain>
    </source>
</reference>
<proteinExistence type="predicted"/>
<dbReference type="STRING" id="576137.A0A1L7WXF4"/>
<feature type="region of interest" description="Disordered" evidence="1">
    <location>
        <begin position="93"/>
        <end position="213"/>
    </location>
</feature>
<feature type="region of interest" description="Disordered" evidence="1">
    <location>
        <begin position="1"/>
        <end position="32"/>
    </location>
</feature>
<dbReference type="AlphaFoldDB" id="A0A1L7WXF4"/>
<accession>A0A1L7WXF4</accession>
<dbReference type="EMBL" id="FJOG01000010">
    <property type="protein sequence ID" value="CZR57461.1"/>
    <property type="molecule type" value="Genomic_DNA"/>
</dbReference>
<evidence type="ECO:0000256" key="1">
    <source>
        <dbReference type="SAM" id="MobiDB-lite"/>
    </source>
</evidence>
<dbReference type="OrthoDB" id="5426191at2759"/>
<evidence type="ECO:0000313" key="3">
    <source>
        <dbReference type="Proteomes" id="UP000184330"/>
    </source>
</evidence>
<feature type="compositionally biased region" description="Polar residues" evidence="1">
    <location>
        <begin position="204"/>
        <end position="213"/>
    </location>
</feature>
<gene>
    <name evidence="2" type="ORF">PAC_07350</name>
</gene>
<feature type="region of interest" description="Disordered" evidence="1">
    <location>
        <begin position="449"/>
        <end position="568"/>
    </location>
</feature>
<sequence length="606" mass="65993">MAPHVEASSLSDITELAGNPPKYPRNPTERTRQPLTLYLARVPGSRDIILTTLKPQLKNVTAEDVAASLYYLHLNTEDDLRLLEDIDCQGTITEEPESVLQKPLPRKPLPESSRSSLDLNHQTKSTANPSFLTSIPKRKPVTSEVSPTDQCQPELKPDLTLPRRPLGPRPFGSEITLPRNILPGVENTRPNTAVNRQDPIPPFNTGSKTGQNFNIVDPVFDDKPSDGFSITLIRRDPSSGAQWNVGTIYGQPVPNGSQHRRGKSSKKPYFDISLHLTTPGYSQFRNASASSHIGEGITEASRPVGVSRTAEISPVQRGSDSSFTRQVRMEGSSFWSRSSTHKRALSDMSGDSASARGRNLSTDSSFDTLSVLGIDRPSKASRDSHAKGYSFSSPWGGSCKFSTGSGGRSLRCKHSLPAPISASKAGDFTSVPGPPSIVSELRFNLPSTTIFSSSTPSEAAGKRPSVDSGHFKFGHIRNKLSPDRILSPHQPPLPPRPHPTSYAAMYPSDEEEPPPLPPRSPTTSHLRPGYQQTTSSETARDSYSDEADDDDRLDLSIGREKAGGGNRGKRAKLGKLIIHDEGLKMLDLAVGANMGIWWSVWESDSR</sequence>
<evidence type="ECO:0000313" key="2">
    <source>
        <dbReference type="EMBL" id="CZR57461.1"/>
    </source>
</evidence>
<protein>
    <submittedName>
        <fullName evidence="2">Uncharacterized protein</fullName>
    </submittedName>
</protein>
<feature type="compositionally biased region" description="Basic and acidic residues" evidence="1">
    <location>
        <begin position="553"/>
        <end position="562"/>
    </location>
</feature>